<dbReference type="eggNOG" id="ENOG5033B50">
    <property type="taxonomic scope" value="Bacteria"/>
</dbReference>
<dbReference type="RefSeq" id="WP_006982907.1">
    <property type="nucleotide sequence ID" value="NZ_ABVL01000026.1"/>
</dbReference>
<organism evidence="1 2">
    <name type="scientific">Chthoniobacter flavus Ellin428</name>
    <dbReference type="NCBI Taxonomy" id="497964"/>
    <lineage>
        <taxon>Bacteria</taxon>
        <taxon>Pseudomonadati</taxon>
        <taxon>Verrucomicrobiota</taxon>
        <taxon>Spartobacteria</taxon>
        <taxon>Chthoniobacterales</taxon>
        <taxon>Chthoniobacteraceae</taxon>
        <taxon>Chthoniobacter</taxon>
    </lineage>
</organism>
<comment type="caution">
    <text evidence="1">The sequence shown here is derived from an EMBL/GenBank/DDBJ whole genome shotgun (WGS) entry which is preliminary data.</text>
</comment>
<dbReference type="Proteomes" id="UP000005824">
    <property type="component" value="Unassembled WGS sequence"/>
</dbReference>
<keyword evidence="2" id="KW-1185">Reference proteome</keyword>
<gene>
    <name evidence="1" type="ORF">CfE428DRAFT_5586</name>
</gene>
<name>B4D9J6_9BACT</name>
<accession>B4D9J6</accession>
<dbReference type="AlphaFoldDB" id="B4D9J6"/>
<proteinExistence type="predicted"/>
<evidence type="ECO:0000313" key="2">
    <source>
        <dbReference type="Proteomes" id="UP000005824"/>
    </source>
</evidence>
<reference evidence="1 2" key="1">
    <citation type="journal article" date="2011" name="J. Bacteriol.">
        <title>Genome sequence of Chthoniobacter flavus Ellin428, an aerobic heterotrophic soil bacterium.</title>
        <authorList>
            <person name="Kant R."/>
            <person name="van Passel M.W."/>
            <person name="Palva A."/>
            <person name="Lucas S."/>
            <person name="Lapidus A."/>
            <person name="Glavina Del Rio T."/>
            <person name="Dalin E."/>
            <person name="Tice H."/>
            <person name="Bruce D."/>
            <person name="Goodwin L."/>
            <person name="Pitluck S."/>
            <person name="Larimer F.W."/>
            <person name="Land M.L."/>
            <person name="Hauser L."/>
            <person name="Sangwan P."/>
            <person name="de Vos W.M."/>
            <person name="Janssen P.H."/>
            <person name="Smidt H."/>
        </authorList>
    </citation>
    <scope>NUCLEOTIDE SEQUENCE [LARGE SCALE GENOMIC DNA]</scope>
    <source>
        <strain evidence="1 2">Ellin428</strain>
    </source>
</reference>
<protein>
    <submittedName>
        <fullName evidence="1">Uncharacterized protein</fullName>
    </submittedName>
</protein>
<dbReference type="EMBL" id="ABVL01000026">
    <property type="protein sequence ID" value="EDY16957.1"/>
    <property type="molecule type" value="Genomic_DNA"/>
</dbReference>
<sequence>MRHLTESNIQSALQRGRYVEQLIRPTTINDAGVLRWLELRATDDQFTLTLHEVFDDGSPDYLDVYSFERISPDDDPMRHSFSTLEDALAFAESSYSAARDRYVNQAVIQDEYADYLRDHRNA</sequence>
<dbReference type="InParanoid" id="B4D9J6"/>
<evidence type="ECO:0000313" key="1">
    <source>
        <dbReference type="EMBL" id="EDY16957.1"/>
    </source>
</evidence>